<dbReference type="PROSITE" id="PS50110">
    <property type="entry name" value="RESPONSE_REGULATORY"/>
    <property type="match status" value="1"/>
</dbReference>
<evidence type="ECO:0000313" key="5">
    <source>
        <dbReference type="Proteomes" id="UP000285908"/>
    </source>
</evidence>
<name>A0A438AKP7_9RHOB</name>
<dbReference type="EMBL" id="RQXX01000001">
    <property type="protein sequence ID" value="RVV99157.1"/>
    <property type="molecule type" value="Genomic_DNA"/>
</dbReference>
<dbReference type="AlphaFoldDB" id="A0A438AKP7"/>
<dbReference type="CDD" id="cd00156">
    <property type="entry name" value="REC"/>
    <property type="match status" value="1"/>
</dbReference>
<dbReference type="InterPro" id="IPR050595">
    <property type="entry name" value="Bact_response_regulator"/>
</dbReference>
<sequence>MLIDDSMQFVPRPTRDRPLLGQTVLVVEDSRFAGEALRLICLRSGARIRRADSLRSAARHLTTYRPTIVIVDLGLPDGSGLSLLSDLAAARPRVPAILAISGDDTLAGRATEAGADGFLEKPFGTLSQVQAELIRLLPQDMQLREPRLVVEEPISPDRAALQDDLSLAASLLDAGTDDPTLSYAAGFVRGLGLCSGDPLLVTAAQDFMRQTDHAAAPQRAMLAGMVQERLGRLSKTPLSA</sequence>
<dbReference type="PANTHER" id="PTHR44591:SF3">
    <property type="entry name" value="RESPONSE REGULATORY DOMAIN-CONTAINING PROTEIN"/>
    <property type="match status" value="1"/>
</dbReference>
<keyword evidence="1 2" id="KW-0597">Phosphoprotein</keyword>
<dbReference type="SMART" id="SM00448">
    <property type="entry name" value="REC"/>
    <property type="match status" value="1"/>
</dbReference>
<accession>A0A438AKP7</accession>
<dbReference type="GO" id="GO:0000160">
    <property type="term" value="P:phosphorelay signal transduction system"/>
    <property type="evidence" value="ECO:0007669"/>
    <property type="project" value="InterPro"/>
</dbReference>
<protein>
    <submittedName>
        <fullName evidence="4">Response regulator</fullName>
    </submittedName>
</protein>
<feature type="modified residue" description="4-aspartylphosphate" evidence="2">
    <location>
        <position position="72"/>
    </location>
</feature>
<evidence type="ECO:0000313" key="4">
    <source>
        <dbReference type="EMBL" id="RVV99157.1"/>
    </source>
</evidence>
<organism evidence="4 5">
    <name type="scientific">Mesobaculum littorinae</name>
    <dbReference type="NCBI Taxonomy" id="2486419"/>
    <lineage>
        <taxon>Bacteria</taxon>
        <taxon>Pseudomonadati</taxon>
        <taxon>Pseudomonadota</taxon>
        <taxon>Alphaproteobacteria</taxon>
        <taxon>Rhodobacterales</taxon>
        <taxon>Roseobacteraceae</taxon>
        <taxon>Mesobaculum</taxon>
    </lineage>
</organism>
<proteinExistence type="predicted"/>
<dbReference type="SUPFAM" id="SSF52172">
    <property type="entry name" value="CheY-like"/>
    <property type="match status" value="1"/>
</dbReference>
<evidence type="ECO:0000256" key="1">
    <source>
        <dbReference type="ARBA" id="ARBA00022553"/>
    </source>
</evidence>
<dbReference type="Gene3D" id="3.40.50.2300">
    <property type="match status" value="1"/>
</dbReference>
<reference evidence="4 5" key="1">
    <citation type="submission" date="2018-11" db="EMBL/GenBank/DDBJ databases">
        <title>Mesobaculum littorinae gen. nov., sp. nov., isolated from Littorina scabra that represents a novel genus of the order Rhodobacteraceae.</title>
        <authorList>
            <person name="Li F."/>
        </authorList>
    </citation>
    <scope>NUCLEOTIDE SEQUENCE [LARGE SCALE GENOMIC DNA]</scope>
    <source>
        <strain evidence="4 5">M0103</strain>
    </source>
</reference>
<dbReference type="Proteomes" id="UP000285908">
    <property type="component" value="Unassembled WGS sequence"/>
</dbReference>
<keyword evidence="5" id="KW-1185">Reference proteome</keyword>
<dbReference type="InterPro" id="IPR001789">
    <property type="entry name" value="Sig_transdc_resp-reg_receiver"/>
</dbReference>
<comment type="caution">
    <text evidence="4">The sequence shown here is derived from an EMBL/GenBank/DDBJ whole genome shotgun (WGS) entry which is preliminary data.</text>
</comment>
<evidence type="ECO:0000256" key="2">
    <source>
        <dbReference type="PROSITE-ProRule" id="PRU00169"/>
    </source>
</evidence>
<dbReference type="RefSeq" id="WP_127904598.1">
    <property type="nucleotide sequence ID" value="NZ_RQXX01000001.1"/>
</dbReference>
<feature type="domain" description="Response regulatory" evidence="3">
    <location>
        <begin position="23"/>
        <end position="136"/>
    </location>
</feature>
<dbReference type="PANTHER" id="PTHR44591">
    <property type="entry name" value="STRESS RESPONSE REGULATOR PROTEIN 1"/>
    <property type="match status" value="1"/>
</dbReference>
<dbReference type="Pfam" id="PF00072">
    <property type="entry name" value="Response_reg"/>
    <property type="match status" value="1"/>
</dbReference>
<evidence type="ECO:0000259" key="3">
    <source>
        <dbReference type="PROSITE" id="PS50110"/>
    </source>
</evidence>
<gene>
    <name evidence="4" type="ORF">EKE94_00210</name>
</gene>
<dbReference type="OrthoDB" id="7831674at2"/>
<dbReference type="InterPro" id="IPR011006">
    <property type="entry name" value="CheY-like_superfamily"/>
</dbReference>